<dbReference type="Proteomes" id="UP000266089">
    <property type="component" value="Unassembled WGS sequence"/>
</dbReference>
<dbReference type="AlphaFoldDB" id="A0A399E4A4"/>
<comment type="caution">
    <text evidence="1">The sequence shown here is derived from an EMBL/GenBank/DDBJ whole genome shotgun (WGS) entry which is preliminary data.</text>
</comment>
<dbReference type="OrthoDB" id="32962at2"/>
<gene>
    <name evidence="1" type="ORF">Mcate_00460</name>
</gene>
<sequence length="76" mass="9128">MDTRGWVLKAIETLRFASEKDIMHWLDEEGETLSRDELRRTLELLLQEDRIELKNDLFRLKRKSSSQSAFDNLFKD</sequence>
<evidence type="ECO:0000313" key="1">
    <source>
        <dbReference type="EMBL" id="RIH79285.1"/>
    </source>
</evidence>
<reference evidence="1 2" key="1">
    <citation type="submission" date="2018-08" db="EMBL/GenBank/DDBJ databases">
        <title>Meiothermus cateniformans JCM 15151 genome sequencing project.</title>
        <authorList>
            <person name="Da Costa M.S."/>
            <person name="Albuquerque L."/>
            <person name="Raposo P."/>
            <person name="Froufe H.J.C."/>
            <person name="Barroso C.S."/>
            <person name="Egas C."/>
        </authorList>
    </citation>
    <scope>NUCLEOTIDE SEQUENCE [LARGE SCALE GENOMIC DNA]</scope>
    <source>
        <strain evidence="1 2">JCM 15151</strain>
    </source>
</reference>
<accession>A0A399E4A4</accession>
<organism evidence="1 2">
    <name type="scientific">Meiothermus taiwanensis</name>
    <dbReference type="NCBI Taxonomy" id="172827"/>
    <lineage>
        <taxon>Bacteria</taxon>
        <taxon>Thermotogati</taxon>
        <taxon>Deinococcota</taxon>
        <taxon>Deinococci</taxon>
        <taxon>Thermales</taxon>
        <taxon>Thermaceae</taxon>
        <taxon>Meiothermus</taxon>
    </lineage>
</organism>
<protein>
    <submittedName>
        <fullName evidence="1">Uncharacterized protein</fullName>
    </submittedName>
</protein>
<evidence type="ECO:0000313" key="2">
    <source>
        <dbReference type="Proteomes" id="UP000266089"/>
    </source>
</evidence>
<dbReference type="EMBL" id="QWKX01000007">
    <property type="protein sequence ID" value="RIH79285.1"/>
    <property type="molecule type" value="Genomic_DNA"/>
</dbReference>
<name>A0A399E4A4_9DEIN</name>
<proteinExistence type="predicted"/>